<keyword evidence="4" id="KW-0347">Helicase</keyword>
<dbReference type="AlphaFoldDB" id="F6WP51"/>
<evidence type="ECO:0000256" key="5">
    <source>
        <dbReference type="ARBA" id="ARBA00022840"/>
    </source>
</evidence>
<dbReference type="Pfam" id="PF00270">
    <property type="entry name" value="DEAD"/>
    <property type="match status" value="2"/>
</dbReference>
<dbReference type="GO" id="GO:0005524">
    <property type="term" value="F:ATP binding"/>
    <property type="evidence" value="ECO:0007669"/>
    <property type="project" value="UniProtKB-KW"/>
</dbReference>
<keyword evidence="5" id="KW-0067">ATP-binding</keyword>
<proteinExistence type="predicted"/>
<gene>
    <name evidence="11" type="primary">DDX19A</name>
</gene>
<dbReference type="Proteomes" id="UP000006718">
    <property type="component" value="Chromosome 20"/>
</dbReference>
<dbReference type="VEuPathDB" id="HostDB:ENSMMUG00000020316"/>
<keyword evidence="12" id="KW-1185">Reference proteome</keyword>
<dbReference type="FunFam" id="3.40.50.300:FF:000357">
    <property type="entry name" value="ATP-dependent RNA helicase DDX19B"/>
    <property type="match status" value="2"/>
</dbReference>
<dbReference type="EC" id="3.6.4.13" evidence="1"/>
<dbReference type="CDD" id="cd18787">
    <property type="entry name" value="SF2_C_DEAD"/>
    <property type="match status" value="2"/>
</dbReference>
<evidence type="ECO:0000313" key="12">
    <source>
        <dbReference type="Proteomes" id="UP000006718"/>
    </source>
</evidence>
<dbReference type="InterPro" id="IPR014014">
    <property type="entry name" value="RNA_helicase_DEAD_Q_motif"/>
</dbReference>
<feature type="domain" description="Helicase ATP-binding" evidence="8">
    <location>
        <begin position="467"/>
        <end position="637"/>
    </location>
</feature>
<dbReference type="InterPro" id="IPR014001">
    <property type="entry name" value="Helicase_ATP-bd"/>
</dbReference>
<dbReference type="SUPFAM" id="SSF52540">
    <property type="entry name" value="P-loop containing nucleoside triphosphate hydrolases"/>
    <property type="match status" value="4"/>
</dbReference>
<dbReference type="Bgee" id="ENSMMUG00000020316">
    <property type="expression patterns" value="Expressed in fibroblast and 22 other cell types or tissues"/>
</dbReference>
<keyword evidence="3" id="KW-0378">Hydrolase</keyword>
<evidence type="ECO:0000256" key="4">
    <source>
        <dbReference type="ARBA" id="ARBA00022806"/>
    </source>
</evidence>
<feature type="domain" description="Helicase C-terminal" evidence="9">
    <location>
        <begin position="648"/>
        <end position="815"/>
    </location>
</feature>
<evidence type="ECO:0000313" key="11">
    <source>
        <dbReference type="Ensembl" id="ENSMMUP00000026734.4"/>
    </source>
</evidence>
<evidence type="ECO:0000259" key="10">
    <source>
        <dbReference type="PROSITE" id="PS51195"/>
    </source>
</evidence>
<dbReference type="Ensembl" id="ENSMMUT00000028573.4">
    <property type="protein sequence ID" value="ENSMMUP00000026734.4"/>
    <property type="gene ID" value="ENSMMUG00000020316.4"/>
</dbReference>
<evidence type="ECO:0000259" key="8">
    <source>
        <dbReference type="PROSITE" id="PS51192"/>
    </source>
</evidence>
<feature type="domain" description="DEAD-box RNA helicase Q" evidence="10">
    <location>
        <begin position="434"/>
        <end position="462"/>
    </location>
</feature>
<accession>F6WP51</accession>
<feature type="region of interest" description="Disordered" evidence="7">
    <location>
        <begin position="34"/>
        <end position="54"/>
    </location>
</feature>
<dbReference type="STRING" id="9544.ENSMMUP00000026734"/>
<dbReference type="Gene3D" id="6.10.250.2170">
    <property type="match status" value="2"/>
</dbReference>
<protein>
    <recommendedName>
        <fullName evidence="1">RNA helicase</fullName>
        <ecNumber evidence="1">3.6.4.13</ecNumber>
    </recommendedName>
</protein>
<dbReference type="PROSITE" id="PS51194">
    <property type="entry name" value="HELICASE_CTER"/>
    <property type="match status" value="2"/>
</dbReference>
<dbReference type="GO" id="GO:0016787">
    <property type="term" value="F:hydrolase activity"/>
    <property type="evidence" value="ECO:0007669"/>
    <property type="project" value="UniProtKB-KW"/>
</dbReference>
<feature type="domain" description="DEAD-box RNA helicase Q" evidence="10">
    <location>
        <begin position="92"/>
        <end position="120"/>
    </location>
</feature>
<dbReference type="SMART" id="SM00487">
    <property type="entry name" value="DEXDc"/>
    <property type="match status" value="2"/>
</dbReference>
<organism evidence="11 12">
    <name type="scientific">Macaca mulatta</name>
    <name type="common">Rhesus macaque</name>
    <dbReference type="NCBI Taxonomy" id="9544"/>
    <lineage>
        <taxon>Eukaryota</taxon>
        <taxon>Metazoa</taxon>
        <taxon>Chordata</taxon>
        <taxon>Craniata</taxon>
        <taxon>Vertebrata</taxon>
        <taxon>Euteleostomi</taxon>
        <taxon>Mammalia</taxon>
        <taxon>Eutheria</taxon>
        <taxon>Euarchontoglires</taxon>
        <taxon>Primates</taxon>
        <taxon>Haplorrhini</taxon>
        <taxon>Catarrhini</taxon>
        <taxon>Cercopithecidae</taxon>
        <taxon>Cercopithecinae</taxon>
        <taxon>Macaca</taxon>
    </lineage>
</organism>
<dbReference type="InParanoid" id="F6WP51"/>
<reference evidence="11" key="2">
    <citation type="submission" date="2019-01" db="EMBL/GenBank/DDBJ databases">
        <authorList>
            <person name="Graves T."/>
            <person name="Eichler E.E."/>
            <person name="Wilson R.K."/>
        </authorList>
    </citation>
    <scope>NUCLEOTIDE SEQUENCE [LARGE SCALE GENOMIC DNA]</scope>
    <source>
        <strain evidence="11">17573</strain>
    </source>
</reference>
<keyword evidence="2" id="KW-0547">Nucleotide-binding</keyword>
<reference evidence="12" key="1">
    <citation type="journal article" date="2007" name="Science">
        <title>Evolutionary and biomedical insights from the rhesus macaque genome.</title>
        <authorList>
            <person name="Gibbs R.A."/>
            <person name="Rogers J."/>
            <person name="Katze M.G."/>
            <person name="Bumgarner R."/>
            <person name="Weinstock G.M."/>
            <person name="Mardis E.R."/>
            <person name="Remington K.A."/>
            <person name="Strausberg R.L."/>
            <person name="Venter J.C."/>
            <person name="Wilson R.K."/>
            <person name="Batzer M.A."/>
            <person name="Bustamante C.D."/>
            <person name="Eichler E.E."/>
            <person name="Hahn M.W."/>
            <person name="Hardison R.C."/>
            <person name="Makova K.D."/>
            <person name="Miller W."/>
            <person name="Milosavljevic A."/>
            <person name="Palermo R.E."/>
            <person name="Siepel A."/>
            <person name="Sikela J.M."/>
            <person name="Attaway T."/>
            <person name="Bell S."/>
            <person name="Bernard K.E."/>
            <person name="Buhay C.J."/>
            <person name="Chandrabose M.N."/>
            <person name="Dao M."/>
            <person name="Davis C."/>
            <person name="Delehaunty K.D."/>
            <person name="Ding Y."/>
            <person name="Dinh H.H."/>
            <person name="Dugan-Rocha S."/>
            <person name="Fulton L.A."/>
            <person name="Gabisi R.A."/>
            <person name="Garner T.T."/>
            <person name="Godfrey J."/>
            <person name="Hawes A.C."/>
            <person name="Hernandez J."/>
            <person name="Hines S."/>
            <person name="Holder M."/>
            <person name="Hume J."/>
            <person name="Jhangiani S.N."/>
            <person name="Joshi V."/>
            <person name="Khan Z.M."/>
            <person name="Kirkness E.F."/>
            <person name="Cree A."/>
            <person name="Fowler R.G."/>
            <person name="Lee S."/>
            <person name="Lewis L.R."/>
            <person name="Li Z."/>
            <person name="Liu Y.-S."/>
            <person name="Moore S.M."/>
            <person name="Muzny D."/>
            <person name="Nazareth L.V."/>
            <person name="Ngo D.N."/>
            <person name="Okwuonu G.O."/>
            <person name="Pai G."/>
            <person name="Parker D."/>
            <person name="Paul H.A."/>
            <person name="Pfannkoch C."/>
            <person name="Pohl C.S."/>
            <person name="Rogers Y.-H.C."/>
            <person name="Ruiz S.J."/>
            <person name="Sabo A."/>
            <person name="Santibanez J."/>
            <person name="Schneider B.W."/>
            <person name="Smith S.M."/>
            <person name="Sodergren E."/>
            <person name="Svatek A.F."/>
            <person name="Utterback T.R."/>
            <person name="Vattathil S."/>
            <person name="Warren W."/>
            <person name="White C.S."/>
            <person name="Chinwalla A.T."/>
            <person name="Feng Y."/>
            <person name="Halpern A.L."/>
            <person name="Hillier L.W."/>
            <person name="Huang X."/>
            <person name="Minx P."/>
            <person name="Nelson J.O."/>
            <person name="Pepin K.H."/>
            <person name="Qin X."/>
            <person name="Sutton G.G."/>
            <person name="Venter E."/>
            <person name="Walenz B.P."/>
            <person name="Wallis J.W."/>
            <person name="Worley K.C."/>
            <person name="Yang S.-P."/>
            <person name="Jones S.M."/>
            <person name="Marra M.A."/>
            <person name="Rocchi M."/>
            <person name="Schein J.E."/>
            <person name="Baertsch R."/>
            <person name="Clarke L."/>
            <person name="Csuros M."/>
            <person name="Glasscock J."/>
            <person name="Harris R.A."/>
            <person name="Havlak P."/>
            <person name="Jackson A.R."/>
            <person name="Jiang H."/>
            <person name="Liu Y."/>
            <person name="Messina D.N."/>
            <person name="Shen Y."/>
            <person name="Song H.X.-Z."/>
            <person name="Wylie T."/>
            <person name="Zhang L."/>
            <person name="Birney E."/>
            <person name="Han K."/>
            <person name="Konkel M.K."/>
            <person name="Lee J."/>
            <person name="Smit A.F.A."/>
            <person name="Ullmer B."/>
            <person name="Wang H."/>
            <person name="Xing J."/>
            <person name="Burhans R."/>
            <person name="Cheng Z."/>
            <person name="Karro J.E."/>
            <person name="Ma J."/>
            <person name="Raney B."/>
            <person name="She X."/>
            <person name="Cox M.J."/>
            <person name="Demuth J.P."/>
            <person name="Dumas L.J."/>
            <person name="Han S.-G."/>
            <person name="Hopkins J."/>
            <person name="Karimpour-Fard A."/>
            <person name="Kim Y.H."/>
            <person name="Pollack J.R."/>
            <person name="Vinar T."/>
            <person name="Addo-Quaye C."/>
            <person name="Degenhardt J."/>
            <person name="Denby A."/>
            <person name="Hubisz M.J."/>
            <person name="Indap A."/>
            <person name="Kosiol C."/>
            <person name="Lahn B.T."/>
            <person name="Lawson H.A."/>
            <person name="Marklein A."/>
            <person name="Nielsen R."/>
            <person name="Vallender E.J."/>
            <person name="Clark A.G."/>
            <person name="Ferguson B."/>
            <person name="Hernandez R.D."/>
            <person name="Hirani K."/>
            <person name="Kehrer-Sawatzki H."/>
            <person name="Kolb J."/>
            <person name="Patil S."/>
            <person name="Pu L.-L."/>
            <person name="Ren Y."/>
            <person name="Smith D.G."/>
            <person name="Wheeler D.A."/>
            <person name="Schenck I."/>
            <person name="Ball E.V."/>
            <person name="Chen R."/>
            <person name="Cooper D.N."/>
            <person name="Giardine B."/>
            <person name="Hsu F."/>
            <person name="Kent W.J."/>
            <person name="Lesk A."/>
            <person name="Nelson D.L."/>
            <person name="O'brien W.E."/>
            <person name="Pruefer K."/>
            <person name="Stenson P.D."/>
            <person name="Wallace J.C."/>
            <person name="Ke H."/>
            <person name="Liu X.-M."/>
            <person name="Wang P."/>
            <person name="Xiang A.P."/>
            <person name="Yang F."/>
            <person name="Barber G.P."/>
            <person name="Haussler D."/>
            <person name="Karolchik D."/>
            <person name="Kern A.D."/>
            <person name="Kuhn R.M."/>
            <person name="Smith K.E."/>
            <person name="Zwieg A.S."/>
        </authorList>
    </citation>
    <scope>NUCLEOTIDE SEQUENCE [LARGE SCALE GENOMIC DNA]</scope>
    <source>
        <strain evidence="12">17573</strain>
    </source>
</reference>
<dbReference type="InterPro" id="IPR011545">
    <property type="entry name" value="DEAD/DEAH_box_helicase_dom"/>
</dbReference>
<name>F6WP51_MACMU</name>
<dbReference type="PROSITE" id="PS51192">
    <property type="entry name" value="HELICASE_ATP_BIND_1"/>
    <property type="match status" value="2"/>
</dbReference>
<evidence type="ECO:0000256" key="2">
    <source>
        <dbReference type="ARBA" id="ARBA00022741"/>
    </source>
</evidence>
<dbReference type="HOGENOM" id="CLU_003041_1_0_1"/>
<sequence>MATDSWALAVDEQEAAAESLSNLHLKEEKIKPDANGAVVKTNTNAEKTDEEEKEDRAAQSLLNKLIRSNLVDNTNQVEVLQRDPNSPLYSVKSFEELRLKPQLLQGVYAMGFNRPSKIQENALPLMLAEPPQNLIAQSQSGTGKTAAFVLAMLSQVEPANKYPQCLCLSPTYELALQTGKVIEQMGKFYPELKLAYAVRGNKLERGQKISEQIVIGTPGTVLDWCSKLKFIDPKKIKVFVLDEADVMIATQGHQDQSIRIQRMLPRNCQMLLFSATFEDSVWKFAQKVVPDPNIIKLKREEETLDTIKQYYVLCSSRDEKFQALCNLYGAITIAQAMIFCHTRKTASWLAAELSKEGHQVALLSGEMMVEQRAAVIERFREGKEKVLVTTNVCAREDRAAQSLLNKLIRSNLVDNTNQVEVLQRDPNSPLYSVKSFEELRLKPQLLQGVYAMGFNRPSKIQENALPMMLAEPPQNLIAQSQSGTGKTAAFVLAMLSRVEPADRYPQCLCLSPTYELALQTGKVIEQMGKFYPELKLAYAVRGNKLERGQKISEQIVIGTPGTVLDWCSKLKFIDPKKIKVFVLDEADVMIATQGHQDQSIRIQRMLPRNCQMLLFSATFEDSVWKFAQKVVPDPNIIKLKREEETLDTIKQYYVLCSSRDEKFQALCNLYGAITIAQAMIFCHTRKTASWLAAELSKEGHQVALLSGEMMVEQRAAVIERFREGKEKVLVTTNVCARGEQRMCPTWSARLGVPGPVRARNPCIQESCMVSGRSVWLVTIFLSRRDCLHFPQVIRTHTCWARWLTPAIPRQENYLNPGDGGCSEPRLCHCTLSWVTE</sequence>
<feature type="short sequence motif" description="Q motif" evidence="6">
    <location>
        <begin position="92"/>
        <end position="120"/>
    </location>
</feature>
<dbReference type="GO" id="GO:0003724">
    <property type="term" value="F:RNA helicase activity"/>
    <property type="evidence" value="ECO:0007669"/>
    <property type="project" value="UniProtKB-EC"/>
</dbReference>
<dbReference type="SMR" id="F6WP51"/>
<evidence type="ECO:0000259" key="9">
    <source>
        <dbReference type="PROSITE" id="PS51194"/>
    </source>
</evidence>
<evidence type="ECO:0000256" key="7">
    <source>
        <dbReference type="SAM" id="MobiDB-lite"/>
    </source>
</evidence>
<feature type="domain" description="Helicase C-terminal" evidence="9">
    <location>
        <begin position="306"/>
        <end position="466"/>
    </location>
</feature>
<evidence type="ECO:0000256" key="6">
    <source>
        <dbReference type="PROSITE-ProRule" id="PRU00552"/>
    </source>
</evidence>
<feature type="short sequence motif" description="Q motif" evidence="6">
    <location>
        <begin position="434"/>
        <end position="462"/>
    </location>
</feature>
<reference evidence="11" key="4">
    <citation type="submission" date="2025-09" db="UniProtKB">
        <authorList>
            <consortium name="Ensembl"/>
        </authorList>
    </citation>
    <scope>IDENTIFICATION</scope>
    <source>
        <strain evidence="11">17573</strain>
    </source>
</reference>
<dbReference type="ExpressionAtlas" id="F6WP51">
    <property type="expression patterns" value="baseline"/>
</dbReference>
<reference evidence="11" key="3">
    <citation type="submission" date="2025-08" db="UniProtKB">
        <authorList>
            <consortium name="Ensembl"/>
        </authorList>
    </citation>
    <scope>IDENTIFICATION</scope>
    <source>
        <strain evidence="11">17573</strain>
    </source>
</reference>
<dbReference type="GeneTree" id="ENSGT00940000154417"/>
<dbReference type="PANTHER" id="PTHR47958">
    <property type="entry name" value="ATP-DEPENDENT RNA HELICASE DBP3"/>
    <property type="match status" value="1"/>
</dbReference>
<dbReference type="InterPro" id="IPR001650">
    <property type="entry name" value="Helicase_C-like"/>
</dbReference>
<evidence type="ECO:0000256" key="1">
    <source>
        <dbReference type="ARBA" id="ARBA00012552"/>
    </source>
</evidence>
<evidence type="ECO:0000256" key="3">
    <source>
        <dbReference type="ARBA" id="ARBA00022801"/>
    </source>
</evidence>
<dbReference type="GO" id="GO:0003676">
    <property type="term" value="F:nucleic acid binding"/>
    <property type="evidence" value="ECO:0007669"/>
    <property type="project" value="InterPro"/>
</dbReference>
<feature type="domain" description="Helicase ATP-binding" evidence="8">
    <location>
        <begin position="125"/>
        <end position="295"/>
    </location>
</feature>
<dbReference type="InterPro" id="IPR027417">
    <property type="entry name" value="P-loop_NTPase"/>
</dbReference>
<dbReference type="Gene3D" id="3.40.50.300">
    <property type="entry name" value="P-loop containing nucleotide triphosphate hydrolases"/>
    <property type="match status" value="4"/>
</dbReference>
<dbReference type="PROSITE" id="PS51195">
    <property type="entry name" value="Q_MOTIF"/>
    <property type="match status" value="2"/>
</dbReference>
<dbReference type="Pfam" id="PF00271">
    <property type="entry name" value="Helicase_C"/>
    <property type="match status" value="2"/>
</dbReference>